<dbReference type="KEGG" id="lmoi:VV02_06420"/>
<dbReference type="RefSeq" id="WP_052590503.1">
    <property type="nucleotide sequence ID" value="NZ_CP011112.1"/>
</dbReference>
<dbReference type="OrthoDB" id="3531777at2"/>
<reference evidence="2 3" key="1">
    <citation type="submission" date="2015-03" db="EMBL/GenBank/DDBJ databases">
        <title>Luteipulveratus halotolerans sp. nov., a novel actinobacterium (Dermacoccaceae) from Sarawak, Malaysia.</title>
        <authorList>
            <person name="Juboi H."/>
            <person name="Basik A."/>
            <person name="Shamsul S.S."/>
            <person name="Arnold P."/>
            <person name="Schmitt E.K."/>
            <person name="Sanglier J.-J."/>
            <person name="Yeo T."/>
        </authorList>
    </citation>
    <scope>NUCLEOTIDE SEQUENCE [LARGE SCALE GENOMIC DNA]</scope>
    <source>
        <strain evidence="2 3">MN07-A0370</strain>
    </source>
</reference>
<evidence type="ECO:0000313" key="3">
    <source>
        <dbReference type="Proteomes" id="UP000066480"/>
    </source>
</evidence>
<dbReference type="AlphaFoldDB" id="A0A0K1JG62"/>
<proteinExistence type="predicted"/>
<feature type="chain" id="PRO_5005461819" description="SH3b domain-containing protein" evidence="1">
    <location>
        <begin position="33"/>
        <end position="207"/>
    </location>
</feature>
<organism evidence="2 3">
    <name type="scientific">Luteipulveratus mongoliensis</name>
    <dbReference type="NCBI Taxonomy" id="571913"/>
    <lineage>
        <taxon>Bacteria</taxon>
        <taxon>Bacillati</taxon>
        <taxon>Actinomycetota</taxon>
        <taxon>Actinomycetes</taxon>
        <taxon>Micrococcales</taxon>
        <taxon>Dermacoccaceae</taxon>
        <taxon>Luteipulveratus</taxon>
    </lineage>
</organism>
<keyword evidence="3" id="KW-1185">Reference proteome</keyword>
<evidence type="ECO:0000313" key="2">
    <source>
        <dbReference type="EMBL" id="AKU15578.1"/>
    </source>
</evidence>
<dbReference type="Proteomes" id="UP000066480">
    <property type="component" value="Chromosome"/>
</dbReference>
<evidence type="ECO:0008006" key="4">
    <source>
        <dbReference type="Google" id="ProtNLM"/>
    </source>
</evidence>
<dbReference type="EMBL" id="CP011112">
    <property type="protein sequence ID" value="AKU15578.1"/>
    <property type="molecule type" value="Genomic_DNA"/>
</dbReference>
<name>A0A0K1JG62_9MICO</name>
<evidence type="ECO:0000256" key="1">
    <source>
        <dbReference type="SAM" id="SignalP"/>
    </source>
</evidence>
<accession>A0A0K1JG62</accession>
<protein>
    <recommendedName>
        <fullName evidence="4">SH3b domain-containing protein</fullName>
    </recommendedName>
</protein>
<feature type="signal peptide" evidence="1">
    <location>
        <begin position="1"/>
        <end position="32"/>
    </location>
</feature>
<sequence>MKLKNARFIGAVAATGGVVALALSTGAGAAQAANYTHPTTTTGACHVYGNYPKAGIDAYGWDVGPNTPLGVRYTFNDYALIKDSARASDPLHWGFIAKSCLADPHAYDNSFTTPLPDLRAVGGDGNVKDVIIAPTPGNEVHTIHVTSPGTLRNEPMSFAIGNVRDGEEFHITTATCGVHDPASWIYGRATTTGRWGWVQASHLNACT</sequence>
<gene>
    <name evidence="2" type="ORF">VV02_06420</name>
</gene>
<keyword evidence="1" id="KW-0732">Signal</keyword>